<dbReference type="SMART" id="SM00642">
    <property type="entry name" value="Aamy"/>
    <property type="match status" value="1"/>
</dbReference>
<comment type="caution">
    <text evidence="4">The sequence shown here is derived from an EMBL/GenBank/DDBJ whole genome shotgun (WGS) entry which is preliminary data.</text>
</comment>
<dbReference type="PANTHER" id="PTHR10357:SF184">
    <property type="entry name" value="OLIGO-1,6-GLUCOSIDASE 1"/>
    <property type="match status" value="1"/>
</dbReference>
<dbReference type="EMBL" id="RKLR01000003">
    <property type="protein sequence ID" value="MBX0323254.1"/>
    <property type="molecule type" value="Genomic_DNA"/>
</dbReference>
<dbReference type="Pfam" id="PF00128">
    <property type="entry name" value="Alpha-amylase"/>
    <property type="match status" value="1"/>
</dbReference>
<sequence>MSNEPDRAWWKEASVYQVYPRSFNDSDGDGIGDLQGIRNRVDYFDELGVDVVWLCPVYDSPNVDMGYDIRDYRSVMDEMGTMGDWEGLLDDVHDRGMKLVMDLVVNHTSDEHEWFQQSRDPDGEKDDWYIWREGDPDEPPNNWISLFGGPAWTYDEGREAWYLHLFDEKQPDLNWENPDVREAIYDMMNFWLEKGIDGFRMDAISCISKPHGLPDADTGEDWFDMDLYFNGPRIHEFMQEMAAETYENYDVMLIGETPGADPEEAKKYYDDGVDMVVHFDHMDVTYGPGGKWSPDYVGMETLASAGDDALDEMLNTMDLADLQEAIRYWDEGVGDEWNCLYMGSHDQTRAVSRFGDAHDYHRESATLVATFLLTQRATPFLYQGDEIGMTNADWDREDIRDVEARGQVDILMEEHDVPYETIAPFVRNRSRDNARTPMQWDDSEHAGFTDGDPWIQVNDDYERINAERAMADPDSIFHYYRRLLDLRSESEVLVYGDTEYVLPDETYPNVWAHRRTLGDEAVLVVLNWQDEPRDVSGVEGVESPVLFGNYEQRDGTTLQPYEARICDLG</sequence>
<feature type="domain" description="Glycosyl hydrolase family 13 catalytic" evidence="3">
    <location>
        <begin position="17"/>
        <end position="435"/>
    </location>
</feature>
<dbReference type="SUPFAM" id="SSF51011">
    <property type="entry name" value="Glycosyl hydrolase domain"/>
    <property type="match status" value="1"/>
</dbReference>
<dbReference type="InterPro" id="IPR045857">
    <property type="entry name" value="O16G_dom_2"/>
</dbReference>
<gene>
    <name evidence="4" type="ORF">EGH21_09450</name>
</gene>
<dbReference type="RefSeq" id="WP_220618230.1">
    <property type="nucleotide sequence ID" value="NZ_RKLR01000003.1"/>
</dbReference>
<protein>
    <submittedName>
        <fullName evidence="4">Alpha-glucosidase</fullName>
    </submittedName>
</protein>
<dbReference type="InterPro" id="IPR013780">
    <property type="entry name" value="Glyco_hydro_b"/>
</dbReference>
<dbReference type="AlphaFoldDB" id="A0AAW4PQ53"/>
<dbReference type="GO" id="GO:0004556">
    <property type="term" value="F:alpha-amylase activity"/>
    <property type="evidence" value="ECO:0007669"/>
    <property type="project" value="TreeGrafter"/>
</dbReference>
<keyword evidence="1" id="KW-0378">Hydrolase</keyword>
<organism evidence="4 5">
    <name type="scientific">Haloarcula rubra</name>
    <dbReference type="NCBI Taxonomy" id="2487747"/>
    <lineage>
        <taxon>Archaea</taxon>
        <taxon>Methanobacteriati</taxon>
        <taxon>Methanobacteriota</taxon>
        <taxon>Stenosarchaea group</taxon>
        <taxon>Halobacteria</taxon>
        <taxon>Halobacteriales</taxon>
        <taxon>Haloarculaceae</taxon>
        <taxon>Haloarcula</taxon>
    </lineage>
</organism>
<accession>A0AAW4PQ53</accession>
<dbReference type="InterPro" id="IPR017853">
    <property type="entry name" value="GH"/>
</dbReference>
<dbReference type="PANTHER" id="PTHR10357">
    <property type="entry name" value="ALPHA-AMYLASE FAMILY MEMBER"/>
    <property type="match status" value="1"/>
</dbReference>
<proteinExistence type="predicted"/>
<dbReference type="GO" id="GO:0009313">
    <property type="term" value="P:oligosaccharide catabolic process"/>
    <property type="evidence" value="ECO:0007669"/>
    <property type="project" value="TreeGrafter"/>
</dbReference>
<reference evidence="4 5" key="1">
    <citation type="submission" date="2021-06" db="EMBL/GenBank/DDBJ databases">
        <title>Halomicroarcula sp. a new haloarchaeum isolated from saline soil.</title>
        <authorList>
            <person name="Duran-Viseras A."/>
            <person name="Sanchez-Porro C."/>
            <person name="Ventosa A."/>
        </authorList>
    </citation>
    <scope>NUCLEOTIDE SEQUENCE [LARGE SCALE GENOMIC DNA]</scope>
    <source>
        <strain evidence="4 5">F13</strain>
    </source>
</reference>
<evidence type="ECO:0000256" key="2">
    <source>
        <dbReference type="ARBA" id="ARBA00023295"/>
    </source>
</evidence>
<dbReference type="InterPro" id="IPR006047">
    <property type="entry name" value="GH13_cat_dom"/>
</dbReference>
<dbReference type="FunFam" id="3.90.400.10:FF:000002">
    <property type="entry name" value="Sucrose isomerase"/>
    <property type="match status" value="1"/>
</dbReference>
<dbReference type="Gene3D" id="3.90.400.10">
    <property type="entry name" value="Oligo-1,6-glucosidase, Domain 2"/>
    <property type="match status" value="1"/>
</dbReference>
<dbReference type="SUPFAM" id="SSF51445">
    <property type="entry name" value="(Trans)glycosidases"/>
    <property type="match status" value="1"/>
</dbReference>
<dbReference type="Proteomes" id="UP001430377">
    <property type="component" value="Unassembled WGS sequence"/>
</dbReference>
<dbReference type="CDD" id="cd11333">
    <property type="entry name" value="AmyAc_SI_OligoGlu_DGase"/>
    <property type="match status" value="1"/>
</dbReference>
<keyword evidence="2" id="KW-0326">Glycosidase</keyword>
<keyword evidence="5" id="KW-1185">Reference proteome</keyword>
<dbReference type="Gene3D" id="3.20.20.80">
    <property type="entry name" value="Glycosidases"/>
    <property type="match status" value="1"/>
</dbReference>
<name>A0AAW4PQ53_9EURY</name>
<evidence type="ECO:0000313" key="5">
    <source>
        <dbReference type="Proteomes" id="UP001430377"/>
    </source>
</evidence>
<dbReference type="Gene3D" id="2.60.40.1180">
    <property type="entry name" value="Golgi alpha-mannosidase II"/>
    <property type="match status" value="1"/>
</dbReference>
<evidence type="ECO:0000259" key="3">
    <source>
        <dbReference type="SMART" id="SM00642"/>
    </source>
</evidence>
<evidence type="ECO:0000256" key="1">
    <source>
        <dbReference type="ARBA" id="ARBA00022801"/>
    </source>
</evidence>
<evidence type="ECO:0000313" key="4">
    <source>
        <dbReference type="EMBL" id="MBX0323254.1"/>
    </source>
</evidence>